<protein>
    <submittedName>
        <fullName evidence="2">Uncharacterized protein</fullName>
    </submittedName>
</protein>
<sequence>MSCCVLVLSNTGDCPPAAPLIAFIIIIEAIEVTTGGVHTSLPPMPSCDECEWFDIVLLGRDGGRIREPALDDPTSPSFEAPPETGDGNGGNTIEPVVVGVPGADPVPDRNPSLLALPPESMPGDARPAEGNILPSELFDLLCRDPSLPNIFWTMFGRSGCSAAPLPSPDGPE</sequence>
<dbReference type="EnsemblMetazoa" id="AMAM012353-RA">
    <property type="protein sequence ID" value="AMAM012353-PA"/>
    <property type="gene ID" value="AMAM012353"/>
</dbReference>
<evidence type="ECO:0000256" key="1">
    <source>
        <dbReference type="SAM" id="MobiDB-lite"/>
    </source>
</evidence>
<evidence type="ECO:0000313" key="3">
    <source>
        <dbReference type="Proteomes" id="UP000075901"/>
    </source>
</evidence>
<keyword evidence="3" id="KW-1185">Reference proteome</keyword>
<organism evidence="2 3">
    <name type="scientific">Anopheles maculatus</name>
    <dbReference type="NCBI Taxonomy" id="74869"/>
    <lineage>
        <taxon>Eukaryota</taxon>
        <taxon>Metazoa</taxon>
        <taxon>Ecdysozoa</taxon>
        <taxon>Arthropoda</taxon>
        <taxon>Hexapoda</taxon>
        <taxon>Insecta</taxon>
        <taxon>Pterygota</taxon>
        <taxon>Neoptera</taxon>
        <taxon>Endopterygota</taxon>
        <taxon>Diptera</taxon>
        <taxon>Nematocera</taxon>
        <taxon>Culicoidea</taxon>
        <taxon>Culicidae</taxon>
        <taxon>Anophelinae</taxon>
        <taxon>Anopheles</taxon>
        <taxon>Anopheles maculatus group</taxon>
    </lineage>
</organism>
<dbReference type="AlphaFoldDB" id="A0A182SS80"/>
<name>A0A182SS80_9DIPT</name>
<proteinExistence type="predicted"/>
<reference evidence="2" key="2">
    <citation type="submission" date="2020-05" db="UniProtKB">
        <authorList>
            <consortium name="EnsemblMetazoa"/>
        </authorList>
    </citation>
    <scope>IDENTIFICATION</scope>
    <source>
        <strain evidence="2">maculatus3</strain>
    </source>
</reference>
<reference evidence="3" key="1">
    <citation type="submission" date="2013-09" db="EMBL/GenBank/DDBJ databases">
        <title>The Genome Sequence of Anopheles maculatus species B.</title>
        <authorList>
            <consortium name="The Broad Institute Genomics Platform"/>
            <person name="Neafsey D.E."/>
            <person name="Besansky N."/>
            <person name="Howell P."/>
            <person name="Walton C."/>
            <person name="Young S.K."/>
            <person name="Zeng Q."/>
            <person name="Gargeya S."/>
            <person name="Fitzgerald M."/>
            <person name="Haas B."/>
            <person name="Abouelleil A."/>
            <person name="Allen A.W."/>
            <person name="Alvarado L."/>
            <person name="Arachchi H.M."/>
            <person name="Berlin A.M."/>
            <person name="Chapman S.B."/>
            <person name="Gainer-Dewar J."/>
            <person name="Goldberg J."/>
            <person name="Griggs A."/>
            <person name="Gujja S."/>
            <person name="Hansen M."/>
            <person name="Howarth C."/>
            <person name="Imamovic A."/>
            <person name="Ireland A."/>
            <person name="Larimer J."/>
            <person name="McCowan C."/>
            <person name="Murphy C."/>
            <person name="Pearson M."/>
            <person name="Poon T.W."/>
            <person name="Priest M."/>
            <person name="Roberts A."/>
            <person name="Saif S."/>
            <person name="Shea T."/>
            <person name="Sisk P."/>
            <person name="Sykes S."/>
            <person name="Wortman J."/>
            <person name="Nusbaum C."/>
            <person name="Birren B."/>
        </authorList>
    </citation>
    <scope>NUCLEOTIDE SEQUENCE [LARGE SCALE GENOMIC DNA]</scope>
    <source>
        <strain evidence="3">maculatus3</strain>
    </source>
</reference>
<accession>A0A182SS80</accession>
<dbReference type="VEuPathDB" id="VectorBase:AMAM012353"/>
<feature type="region of interest" description="Disordered" evidence="1">
    <location>
        <begin position="64"/>
        <end position="100"/>
    </location>
</feature>
<dbReference type="Proteomes" id="UP000075901">
    <property type="component" value="Unassembled WGS sequence"/>
</dbReference>
<evidence type="ECO:0000313" key="2">
    <source>
        <dbReference type="EnsemblMetazoa" id="AMAM012353-PA"/>
    </source>
</evidence>